<dbReference type="eggNOG" id="COG2307">
    <property type="taxonomic scope" value="Bacteria"/>
</dbReference>
<dbReference type="PANTHER" id="PTHR34595">
    <property type="entry name" value="BLR5612 PROTEIN"/>
    <property type="match status" value="1"/>
</dbReference>
<feature type="domain" description="DUF403" evidence="1">
    <location>
        <begin position="546"/>
        <end position="839"/>
    </location>
</feature>
<dbReference type="HOGENOM" id="CLU_013951_0_0_5"/>
<protein>
    <submittedName>
        <fullName evidence="3">Uncharacterized protein</fullName>
    </submittedName>
</protein>
<dbReference type="eggNOG" id="COG2308">
    <property type="taxonomic scope" value="Bacteria"/>
</dbReference>
<dbReference type="AlphaFoldDB" id="Q218C2"/>
<organism evidence="3">
    <name type="scientific">Rhodopseudomonas palustris (strain BisB18)</name>
    <dbReference type="NCBI Taxonomy" id="316056"/>
    <lineage>
        <taxon>Bacteria</taxon>
        <taxon>Pseudomonadati</taxon>
        <taxon>Pseudomonadota</taxon>
        <taxon>Alphaproteobacteria</taxon>
        <taxon>Hyphomicrobiales</taxon>
        <taxon>Nitrobacteraceae</taxon>
        <taxon>Rhodopseudomonas</taxon>
    </lineage>
</organism>
<dbReference type="Pfam" id="PF04168">
    <property type="entry name" value="Alpha-E"/>
    <property type="match status" value="1"/>
</dbReference>
<proteinExistence type="predicted"/>
<dbReference type="STRING" id="316056.RPC_1705"/>
<dbReference type="KEGG" id="rpc:RPC_1705"/>
<reference evidence="3" key="1">
    <citation type="submission" date="2006-03" db="EMBL/GenBank/DDBJ databases">
        <title>Complete sequence of Rhodopseudomonas palustris BisB18.</title>
        <authorList>
            <consortium name="US DOE Joint Genome Institute"/>
            <person name="Copeland A."/>
            <person name="Lucas S."/>
            <person name="Lapidus A."/>
            <person name="Barry K."/>
            <person name="Detter J.C."/>
            <person name="Glavina del Rio T."/>
            <person name="Hammon N."/>
            <person name="Israni S."/>
            <person name="Dalin E."/>
            <person name="Tice H."/>
            <person name="Pitluck S."/>
            <person name="Chain P."/>
            <person name="Malfatti S."/>
            <person name="Shin M."/>
            <person name="Vergez L."/>
            <person name="Schmutz J."/>
            <person name="Larimer F."/>
            <person name="Land M."/>
            <person name="Hauser L."/>
            <person name="Pelletier D.A."/>
            <person name="Kyrpides N."/>
            <person name="Anderson I."/>
            <person name="Oda Y."/>
            <person name="Harwood C.S."/>
            <person name="Richardson P."/>
        </authorList>
    </citation>
    <scope>NUCLEOTIDE SEQUENCE [LARGE SCALE GENOMIC DNA]</scope>
    <source>
        <strain evidence="3">BisB18</strain>
    </source>
</reference>
<dbReference type="InterPro" id="IPR007296">
    <property type="entry name" value="DUF403"/>
</dbReference>
<sequence>MLCFGTTLARASESSQFSGDQVMADSAVHGSKVRPRDRKVAQWTRDYVRLPGIPDEFIAPDGAPREVWGRFFDYFASLTPPEIARRFGAADRHLREAGVSYRAPGETSERAWPLSHVPLLIDETEWQQIAAGIVQRATLLESVLTDLYGDGKLVADGAVPAAAIAGSAEYLRAVCGIKPPGGRYLNLYAADIGRGPDGRWWVLGDRTQAPSGMGYALENRLVLSRAFMDLYKSMNAERVAPFFEAFRDHLRASADRDEPRIGVLTPGRFSETYFEHATLARYLGYLLVEGDDLAVSGDRVHIRTVAGLKRLDVLLRRVDSNSLDPLELDASSQLGVPGLIDVLRKGGVVVANMPGSGVIESRALLGFLPNLARRLLGEDLKMPHIATWWCGQQSAREEVLARLDDFAIEGAYGGAVPGFPGPGPVLAADLSAAERDRLRNAISNRGIDYVGQELVSLSTTPVWDDGKLAPRPFVLRVFAAATADGWTVMPGGFCRIAERLDSRAVSMGQGARAADVWVVSEKAVTASTLLPTVDTVRIKRIAGWVPSRAADNLFWLGRYLERAEGTLRLVRALSVPQRDPGKGPQHQSLERIQRLLVTWGATALGARANPSKIAAEALQNDKEFGSALSLVQAAQRNAASLRERLSPDAWQVITQMAERLAQPVEDDDGVVSAAELTLQELASFAGLAQENMNRAAGWRFLKMGRRIERAINTTRFARQFAYDEATAEDLDILLTLVDCQITYRSRYLVGALLPPVRDLVVLDPYNPRSVAFQVQELNDHIGSLPTLRAGGLIERPQRLAVALQSTMITAEAATLDTKSLFALEQQLLELADAIGSRYFPHGASAMRPEKLMGLA</sequence>
<dbReference type="SUPFAM" id="SSF56059">
    <property type="entry name" value="Glutathione synthetase ATP-binding domain-like"/>
    <property type="match status" value="1"/>
</dbReference>
<name>Q218C2_RHOPB</name>
<evidence type="ECO:0000259" key="2">
    <source>
        <dbReference type="Pfam" id="PF14403"/>
    </source>
</evidence>
<evidence type="ECO:0000259" key="1">
    <source>
        <dbReference type="Pfam" id="PF04168"/>
    </source>
</evidence>
<gene>
    <name evidence="3" type="ordered locus">RPC_1705</name>
</gene>
<dbReference type="Pfam" id="PF14403">
    <property type="entry name" value="CP_ATPgrasp_2"/>
    <property type="match status" value="1"/>
</dbReference>
<accession>Q218C2</accession>
<dbReference type="InterPro" id="IPR051680">
    <property type="entry name" value="ATP-dep_Glu-Cys_Ligase-2"/>
</dbReference>
<dbReference type="Gene3D" id="3.40.50.11290">
    <property type="match status" value="1"/>
</dbReference>
<dbReference type="InterPro" id="IPR025841">
    <property type="entry name" value="CP_ATPgrasp_2"/>
</dbReference>
<dbReference type="EMBL" id="CP000301">
    <property type="protein sequence ID" value="ABD87264.1"/>
    <property type="molecule type" value="Genomic_DNA"/>
</dbReference>
<evidence type="ECO:0000313" key="3">
    <source>
        <dbReference type="EMBL" id="ABD87264.1"/>
    </source>
</evidence>
<dbReference type="PANTHER" id="PTHR34595:SF2">
    <property type="entry name" value="BLR2978 PROTEIN"/>
    <property type="match status" value="1"/>
</dbReference>
<feature type="domain" description="Circularly permuted ATP-grasp type 2" evidence="2">
    <location>
        <begin position="118"/>
        <end position="497"/>
    </location>
</feature>